<keyword evidence="1" id="KW-0472">Membrane</keyword>
<feature type="transmembrane region" description="Helical" evidence="1">
    <location>
        <begin position="141"/>
        <end position="161"/>
    </location>
</feature>
<dbReference type="AlphaFoldDB" id="A0A2R5GG29"/>
<proteinExistence type="predicted"/>
<keyword evidence="1" id="KW-0812">Transmembrane</keyword>
<keyword evidence="2" id="KW-0732">Signal</keyword>
<organism evidence="3 4">
    <name type="scientific">Hondaea fermentalgiana</name>
    <dbReference type="NCBI Taxonomy" id="2315210"/>
    <lineage>
        <taxon>Eukaryota</taxon>
        <taxon>Sar</taxon>
        <taxon>Stramenopiles</taxon>
        <taxon>Bigyra</taxon>
        <taxon>Labyrinthulomycetes</taxon>
        <taxon>Thraustochytrida</taxon>
        <taxon>Thraustochytriidae</taxon>
        <taxon>Hondaea</taxon>
    </lineage>
</organism>
<dbReference type="OrthoDB" id="158002at2759"/>
<feature type="chain" id="PRO_5015330342" evidence="2">
    <location>
        <begin position="22"/>
        <end position="171"/>
    </location>
</feature>
<dbReference type="EMBL" id="BEYU01000067">
    <property type="protein sequence ID" value="GBG29866.1"/>
    <property type="molecule type" value="Genomic_DNA"/>
</dbReference>
<protein>
    <submittedName>
        <fullName evidence="3">Uncharacterized protein</fullName>
    </submittedName>
</protein>
<feature type="transmembrane region" description="Helical" evidence="1">
    <location>
        <begin position="93"/>
        <end position="115"/>
    </location>
</feature>
<evidence type="ECO:0000256" key="1">
    <source>
        <dbReference type="SAM" id="Phobius"/>
    </source>
</evidence>
<sequence>MRAAFWVSLVAVLAITAELLTHNHRQGISEKILDGRFMWSPEEGIQAIKSFTAQERQAYQDSFTGMYLGGDLTLPFAYALSMALFLKEKRSNLWLVPILAGMVDLVENFSVMYILRNVHGGLSTSDPFLRVAGTVATPLKWIGVVSGLLLCVAAGFGYGTAPAKSRKTKSI</sequence>
<evidence type="ECO:0000256" key="2">
    <source>
        <dbReference type="SAM" id="SignalP"/>
    </source>
</evidence>
<name>A0A2R5GG29_9STRA</name>
<reference evidence="3 4" key="1">
    <citation type="submission" date="2017-12" db="EMBL/GenBank/DDBJ databases">
        <title>Sequencing, de novo assembly and annotation of complete genome of a new Thraustochytrid species, strain FCC1311.</title>
        <authorList>
            <person name="Sedici K."/>
            <person name="Godart F."/>
            <person name="Aiese Cigliano R."/>
            <person name="Sanseverino W."/>
            <person name="Barakat M."/>
            <person name="Ortet P."/>
            <person name="Marechal E."/>
            <person name="Cagnac O."/>
            <person name="Amato A."/>
        </authorList>
    </citation>
    <scope>NUCLEOTIDE SEQUENCE [LARGE SCALE GENOMIC DNA]</scope>
</reference>
<gene>
    <name evidence="3" type="ORF">FCC1311_060862</name>
</gene>
<dbReference type="InParanoid" id="A0A2R5GG29"/>
<comment type="caution">
    <text evidence="3">The sequence shown here is derived from an EMBL/GenBank/DDBJ whole genome shotgun (WGS) entry which is preliminary data.</text>
</comment>
<accession>A0A2R5GG29</accession>
<evidence type="ECO:0000313" key="4">
    <source>
        <dbReference type="Proteomes" id="UP000241890"/>
    </source>
</evidence>
<dbReference type="Proteomes" id="UP000241890">
    <property type="component" value="Unassembled WGS sequence"/>
</dbReference>
<evidence type="ECO:0000313" key="3">
    <source>
        <dbReference type="EMBL" id="GBG29866.1"/>
    </source>
</evidence>
<keyword evidence="1" id="KW-1133">Transmembrane helix</keyword>
<feature type="transmembrane region" description="Helical" evidence="1">
    <location>
        <begin position="66"/>
        <end position="86"/>
    </location>
</feature>
<keyword evidence="4" id="KW-1185">Reference proteome</keyword>
<feature type="signal peptide" evidence="2">
    <location>
        <begin position="1"/>
        <end position="21"/>
    </location>
</feature>